<comment type="caution">
    <text evidence="1">The sequence shown here is derived from an EMBL/GenBank/DDBJ whole genome shotgun (WGS) entry which is preliminary data.</text>
</comment>
<dbReference type="EMBL" id="LDQA01000014">
    <property type="protein sequence ID" value="KTR06877.1"/>
    <property type="molecule type" value="Genomic_DNA"/>
</dbReference>
<dbReference type="Proteomes" id="UP000078529">
    <property type="component" value="Unassembled WGS sequence"/>
</dbReference>
<dbReference type="RefSeq" id="WP_058599270.1">
    <property type="nucleotide sequence ID" value="NZ_LDQA01000014.1"/>
</dbReference>
<evidence type="ECO:0000313" key="1">
    <source>
        <dbReference type="EMBL" id="KTR06877.1"/>
    </source>
</evidence>
<evidence type="ECO:0000313" key="2">
    <source>
        <dbReference type="Proteomes" id="UP000078529"/>
    </source>
</evidence>
<proteinExistence type="predicted"/>
<dbReference type="PATRIC" id="fig|401562.4.peg.718"/>
<protein>
    <submittedName>
        <fullName evidence="1">Uncharacterized protein</fullName>
    </submittedName>
</protein>
<gene>
    <name evidence="1" type="ORF">NS365_05435</name>
</gene>
<keyword evidence="2" id="KW-1185">Reference proteome</keyword>
<accession>A0A175RTN5</accession>
<reference evidence="1 2" key="1">
    <citation type="journal article" date="2016" name="Front. Microbiol.">
        <title>Genomic Resource of Rice Seed Associated Bacteria.</title>
        <authorList>
            <person name="Midha S."/>
            <person name="Bansal K."/>
            <person name="Sharma S."/>
            <person name="Kumar N."/>
            <person name="Patil P.P."/>
            <person name="Chaudhry V."/>
            <person name="Patil P.B."/>
        </authorList>
    </citation>
    <scope>NUCLEOTIDE SEQUENCE [LARGE SCALE GENOMIC DNA]</scope>
    <source>
        <strain evidence="1 2">NS365</strain>
    </source>
</reference>
<organism evidence="1 2">
    <name type="scientific">Aureimonas ureilytica</name>
    <dbReference type="NCBI Taxonomy" id="401562"/>
    <lineage>
        <taxon>Bacteria</taxon>
        <taxon>Pseudomonadati</taxon>
        <taxon>Pseudomonadota</taxon>
        <taxon>Alphaproteobacteria</taxon>
        <taxon>Hyphomicrobiales</taxon>
        <taxon>Aurantimonadaceae</taxon>
        <taxon>Aureimonas</taxon>
    </lineage>
</organism>
<sequence length="134" mass="14954">MTPAERRISQIDRLRATATERCTGPVLDRVLGEIAFVEAVWSRLDHEPSNGKGSTPDERRAACKLGFLRIDLRPCHPTEVRDDTPERQARRLAETQRLHAERLARAPSLPAVRVPVEVAKPRAPAAQMSLFGDV</sequence>
<name>A0A175RTN5_9HYPH</name>
<dbReference type="AlphaFoldDB" id="A0A175RTN5"/>